<evidence type="ECO:0000313" key="10">
    <source>
        <dbReference type="EMBL" id="TPX56883.1"/>
    </source>
</evidence>
<reference evidence="10 11" key="1">
    <citation type="journal article" date="2019" name="Sci. Rep.">
        <title>Comparative genomics of chytrid fungi reveal insights into the obligate biotrophic and pathogenic lifestyle of Synchytrium endobioticum.</title>
        <authorList>
            <person name="van de Vossenberg B.T.L.H."/>
            <person name="Warris S."/>
            <person name="Nguyen H.D.T."/>
            <person name="van Gent-Pelzer M.P.E."/>
            <person name="Joly D.L."/>
            <person name="van de Geest H.C."/>
            <person name="Bonants P.J.M."/>
            <person name="Smith D.S."/>
            <person name="Levesque C.A."/>
            <person name="van der Lee T.A.J."/>
        </authorList>
    </citation>
    <scope>NUCLEOTIDE SEQUENCE [LARGE SCALE GENOMIC DNA]</scope>
    <source>
        <strain evidence="10 11">CBS 809.83</strain>
    </source>
</reference>
<dbReference type="InterPro" id="IPR038089">
    <property type="entry name" value="Med31_sf"/>
</dbReference>
<dbReference type="GO" id="GO:0006355">
    <property type="term" value="P:regulation of DNA-templated transcription"/>
    <property type="evidence" value="ECO:0007669"/>
    <property type="project" value="InterPro"/>
</dbReference>
<dbReference type="Proteomes" id="UP000318582">
    <property type="component" value="Unassembled WGS sequence"/>
</dbReference>
<evidence type="ECO:0000256" key="9">
    <source>
        <dbReference type="SAM" id="MobiDB-lite"/>
    </source>
</evidence>
<evidence type="ECO:0000256" key="5">
    <source>
        <dbReference type="ARBA" id="ARBA00023159"/>
    </source>
</evidence>
<keyword evidence="7 8" id="KW-0539">Nucleus</keyword>
<dbReference type="EMBL" id="QEAQ01000063">
    <property type="protein sequence ID" value="TPX56883.1"/>
    <property type="molecule type" value="Genomic_DNA"/>
</dbReference>
<accession>A0A507DYL4</accession>
<protein>
    <recommendedName>
        <fullName evidence="3 8">Mediator of RNA polymerase II transcription subunit 31</fullName>
    </recommendedName>
</protein>
<feature type="region of interest" description="Disordered" evidence="9">
    <location>
        <begin position="1"/>
        <end position="31"/>
    </location>
</feature>
<dbReference type="GO" id="GO:0003712">
    <property type="term" value="F:transcription coregulator activity"/>
    <property type="evidence" value="ECO:0007669"/>
    <property type="project" value="InterPro"/>
</dbReference>
<evidence type="ECO:0000256" key="4">
    <source>
        <dbReference type="ARBA" id="ARBA00023015"/>
    </source>
</evidence>
<dbReference type="Gene3D" id="1.10.10.1340">
    <property type="entry name" value="Mediator of RNA polymerase II, submodule Med31 (Soh1)"/>
    <property type="match status" value="1"/>
</dbReference>
<dbReference type="Pfam" id="PF05669">
    <property type="entry name" value="Med31"/>
    <property type="match status" value="1"/>
</dbReference>
<keyword evidence="6 8" id="KW-0804">Transcription</keyword>
<feature type="compositionally biased region" description="Low complexity" evidence="9">
    <location>
        <begin position="9"/>
        <end position="18"/>
    </location>
</feature>
<comment type="function">
    <text evidence="8">Component of the Mediator complex, a coactivator involved in the regulated transcription of nearly all RNA polymerase II-dependent genes. Mediator functions as a bridge to convey information from gene-specific regulatory proteins to the basal RNA polymerase II transcription machinery. Mediator is recruited to promoters by direct interactions with regulatory proteins and serves as a scaffold for the assembly of a functional preinitiation complex with RNA polymerase II and the general transcription factors.</text>
</comment>
<dbReference type="PANTHER" id="PTHR13186">
    <property type="entry name" value="MEDIATOR OF RNA POLYMERASE II TRANSCRIPTION SUBUNIT 31"/>
    <property type="match status" value="1"/>
</dbReference>
<name>A0A507DYL4_9FUNG</name>
<evidence type="ECO:0000256" key="2">
    <source>
        <dbReference type="ARBA" id="ARBA00006378"/>
    </source>
</evidence>
<comment type="subunit">
    <text evidence="8">Component of the Mediator complex.</text>
</comment>
<comment type="subcellular location">
    <subcellularLocation>
        <location evidence="1 8">Nucleus</location>
    </subcellularLocation>
</comment>
<keyword evidence="4 8" id="KW-0805">Transcription regulation</keyword>
<keyword evidence="11" id="KW-1185">Reference proteome</keyword>
<comment type="similarity">
    <text evidence="2 8">Belongs to the Mediator complex subunit 31 family.</text>
</comment>
<sequence length="169" mass="19588">MSYTANEFSSPSQPSQPRARPPLLPGTSAGSLLDEEPEELSKKRFQLELEFVQCLANPQYLQFLAQQNYFSNPAFLNYLAYLRYWQQPPYAKYITYPYALHILDLLQHPAFRHACASADTSRFVHEKEYWHWRTYRKNRIPESHRAMDMTTTTVLTAVDVGEVPAGDVP</sequence>
<dbReference type="FunFam" id="1.10.10.1340:FF:000001">
    <property type="entry name" value="Mediator of RNA polymerase II transcription subunit 31"/>
    <property type="match status" value="1"/>
</dbReference>
<organism evidence="10 11">
    <name type="scientific">Powellomyces hirtus</name>
    <dbReference type="NCBI Taxonomy" id="109895"/>
    <lineage>
        <taxon>Eukaryota</taxon>
        <taxon>Fungi</taxon>
        <taxon>Fungi incertae sedis</taxon>
        <taxon>Chytridiomycota</taxon>
        <taxon>Chytridiomycota incertae sedis</taxon>
        <taxon>Chytridiomycetes</taxon>
        <taxon>Spizellomycetales</taxon>
        <taxon>Powellomycetaceae</taxon>
        <taxon>Powellomyces</taxon>
    </lineage>
</organism>
<dbReference type="InterPro" id="IPR008831">
    <property type="entry name" value="Mediator_Med31"/>
</dbReference>
<evidence type="ECO:0000256" key="7">
    <source>
        <dbReference type="ARBA" id="ARBA00023242"/>
    </source>
</evidence>
<evidence type="ECO:0000313" key="11">
    <source>
        <dbReference type="Proteomes" id="UP000318582"/>
    </source>
</evidence>
<dbReference type="AlphaFoldDB" id="A0A507DYL4"/>
<evidence type="ECO:0000256" key="6">
    <source>
        <dbReference type="ARBA" id="ARBA00023163"/>
    </source>
</evidence>
<evidence type="ECO:0000256" key="8">
    <source>
        <dbReference type="RuleBase" id="RU364129"/>
    </source>
</evidence>
<keyword evidence="5 8" id="KW-0010">Activator</keyword>
<evidence type="ECO:0000256" key="3">
    <source>
        <dbReference type="ARBA" id="ARBA00019660"/>
    </source>
</evidence>
<dbReference type="GO" id="GO:0016592">
    <property type="term" value="C:mediator complex"/>
    <property type="evidence" value="ECO:0007669"/>
    <property type="project" value="InterPro"/>
</dbReference>
<evidence type="ECO:0000256" key="1">
    <source>
        <dbReference type="ARBA" id="ARBA00004123"/>
    </source>
</evidence>
<comment type="caution">
    <text evidence="10">The sequence shown here is derived from an EMBL/GenBank/DDBJ whole genome shotgun (WGS) entry which is preliminary data.</text>
</comment>
<proteinExistence type="inferred from homology"/>
<gene>
    <name evidence="10" type="ORF">PhCBS80983_g04220</name>
</gene>
<dbReference type="STRING" id="109895.A0A507DYL4"/>